<dbReference type="RefSeq" id="WP_211925190.1">
    <property type="nucleotide sequence ID" value="NZ_JAGQFT020000009.1"/>
</dbReference>
<dbReference type="EMBL" id="JAGQFT010000005">
    <property type="protein sequence ID" value="MBR0561222.1"/>
    <property type="molecule type" value="Genomic_DNA"/>
</dbReference>
<accession>A0A8J7VQL8</accession>
<feature type="chain" id="PRO_5042774110" evidence="1">
    <location>
        <begin position="23"/>
        <end position="375"/>
    </location>
</feature>
<keyword evidence="2" id="KW-0456">Lyase</keyword>
<sequence>MPRPRPSVHALALVLAVAAAQAAPPIPLDGFADGIHHWQNLHGRDYPRHPPDAVRAIADNILLYQRRDGGWIENRDPLRVLGTDEMAALEAENEASGGSFDNRNVYTQVEYLAAAWARSGDARHRDGARRGLDFILAHQLDGCGGWPHTVPARASYHPHLTIADAVTPGVLGTLRRLVAADADAGLLDAATRSRVQRAIARGDACLLRLQVMQDGVRTGWAGQYDASTLVPAQGRAFELPALVSDESVAVLRYLMSIRDPSPEVVAAVEAGIAWLERSALHGLRLETVPAPEVRYAFHISRTDRRLVADATAPPLWARFYDLADNTPLLATREGRRVARYADIPRERRTGYDWYGSWPQAFLDEEVPAWRRRLAR</sequence>
<name>A0A8J7VQL8_9GAMM</name>
<dbReference type="InterPro" id="IPR012669">
    <property type="entry name" value="Pectate_lyase"/>
</dbReference>
<dbReference type="GO" id="GO:0030570">
    <property type="term" value="F:pectate lyase activity"/>
    <property type="evidence" value="ECO:0007669"/>
    <property type="project" value="UniProtKB-EC"/>
</dbReference>
<dbReference type="NCBIfam" id="TIGR02474">
    <property type="entry name" value="pec_lyase"/>
    <property type="match status" value="1"/>
</dbReference>
<dbReference type="Proteomes" id="UP000675747">
    <property type="component" value="Unassembled WGS sequence"/>
</dbReference>
<keyword evidence="1" id="KW-0732">Signal</keyword>
<evidence type="ECO:0000313" key="2">
    <source>
        <dbReference type="EMBL" id="MBR0561222.1"/>
    </source>
</evidence>
<protein>
    <submittedName>
        <fullName evidence="2">Pectate lyase</fullName>
        <ecNumber evidence="2">4.2.2.2</ecNumber>
    </submittedName>
</protein>
<dbReference type="EMBL" id="JAGQFT020000009">
    <property type="protein sequence ID" value="MBS7458167.1"/>
    <property type="molecule type" value="Genomic_DNA"/>
</dbReference>
<evidence type="ECO:0000313" key="4">
    <source>
        <dbReference type="Proteomes" id="UP000675747"/>
    </source>
</evidence>
<dbReference type="Pfam" id="PF09492">
    <property type="entry name" value="Pec_lyase"/>
    <property type="match status" value="1"/>
</dbReference>
<feature type="signal peptide" evidence="1">
    <location>
        <begin position="1"/>
        <end position="22"/>
    </location>
</feature>
<reference evidence="3 4" key="1">
    <citation type="journal article" date="2021" name="Microbiol. Resour. Announc.">
        <title>Draft Genome Sequence of Coralloluteibacterium stylophorae LMG 29479T.</title>
        <authorList>
            <person name="Karlyshev A.V."/>
            <person name="Kudryashova E.B."/>
            <person name="Ariskina E.V."/>
            <person name="Conroy A.P."/>
            <person name="Abidueva E.Y."/>
        </authorList>
    </citation>
    <scope>NUCLEOTIDE SEQUENCE [LARGE SCALE GENOMIC DNA]</scope>
    <source>
        <strain evidence="3 4">LMG 29479</strain>
    </source>
</reference>
<proteinExistence type="predicted"/>
<dbReference type="AlphaFoldDB" id="A0A8J7VQL8"/>
<evidence type="ECO:0000313" key="3">
    <source>
        <dbReference type="EMBL" id="MBS7458167.1"/>
    </source>
</evidence>
<organism evidence="2">
    <name type="scientific">Coralloluteibacterium stylophorae</name>
    <dbReference type="NCBI Taxonomy" id="1776034"/>
    <lineage>
        <taxon>Bacteria</taxon>
        <taxon>Pseudomonadati</taxon>
        <taxon>Pseudomonadota</taxon>
        <taxon>Gammaproteobacteria</taxon>
        <taxon>Lysobacterales</taxon>
        <taxon>Lysobacteraceae</taxon>
        <taxon>Coralloluteibacterium</taxon>
    </lineage>
</organism>
<dbReference type="EC" id="4.2.2.2" evidence="2"/>
<keyword evidence="4" id="KW-1185">Reference proteome</keyword>
<dbReference type="Gene3D" id="1.50.10.20">
    <property type="match status" value="1"/>
</dbReference>
<reference evidence="2" key="2">
    <citation type="submission" date="2021-04" db="EMBL/GenBank/DDBJ databases">
        <authorList>
            <person name="Karlyshev A.V."/>
        </authorList>
    </citation>
    <scope>NUCLEOTIDE SEQUENCE</scope>
    <source>
        <strain evidence="2">LMG 29479</strain>
    </source>
</reference>
<gene>
    <name evidence="2" type="primary">pelA</name>
    <name evidence="3" type="ORF">KB893_013585</name>
    <name evidence="2" type="ORF">KB893_01615</name>
</gene>
<dbReference type="SUPFAM" id="SSF81853">
    <property type="entry name" value="Family 10 polysaccharide lyase"/>
    <property type="match status" value="1"/>
</dbReference>
<comment type="caution">
    <text evidence="2">The sequence shown here is derived from an EMBL/GenBank/DDBJ whole genome shotgun (WGS) entry which is preliminary data.</text>
</comment>
<evidence type="ECO:0000256" key="1">
    <source>
        <dbReference type="SAM" id="SignalP"/>
    </source>
</evidence>